<evidence type="ECO:0000313" key="2">
    <source>
        <dbReference type="EMBL" id="EMG30081.1"/>
    </source>
</evidence>
<dbReference type="EMBL" id="AOTD01000211">
    <property type="protein sequence ID" value="EMG30081.1"/>
    <property type="molecule type" value="Genomic_DNA"/>
</dbReference>
<sequence>MNKRDFNQALRYLTKGADAPSYSQLKDFAFRLWTSLHKRGIELNRARGDKAREAFQAEVAKREAKGMSDALFETGLQAYRLFNYYAKECEKLEEQIKHLSELNDRLQEQITPKGSYTWHSDLKGA</sequence>
<dbReference type="RefSeq" id="WP_002953075.1">
    <property type="nucleotide sequence ID" value="NZ_AOTD01000211.1"/>
</dbReference>
<proteinExistence type="predicted"/>
<dbReference type="STRING" id="1073353.H740_08251"/>
<dbReference type="PATRIC" id="fig|1073353.3.peg.1766"/>
<dbReference type="Proteomes" id="UP000011782">
    <property type="component" value="Unassembled WGS sequence"/>
</dbReference>
<organism evidence="2 3">
    <name type="scientific">Campylobacter showae CC57C</name>
    <dbReference type="NCBI Taxonomy" id="1073353"/>
    <lineage>
        <taxon>Bacteria</taxon>
        <taxon>Pseudomonadati</taxon>
        <taxon>Campylobacterota</taxon>
        <taxon>Epsilonproteobacteria</taxon>
        <taxon>Campylobacterales</taxon>
        <taxon>Campylobacteraceae</taxon>
        <taxon>Campylobacter</taxon>
    </lineage>
</organism>
<name>M3IJ69_9BACT</name>
<reference evidence="2 3" key="1">
    <citation type="submission" date="2013-02" db="EMBL/GenBank/DDBJ databases">
        <title>Co-occurrence of anaerobic bacteria in colorectal carcinomas.</title>
        <authorList>
            <person name="Holt R.A."/>
            <person name="Warren R.L."/>
            <person name="Allen-Vercoe E."/>
            <person name="Pleasance S."/>
            <person name="Freeman D.J."/>
            <person name="Watson P."/>
            <person name="Moore R."/>
            <person name="Cochrane K."/>
        </authorList>
    </citation>
    <scope>NUCLEOTIDE SEQUENCE [LARGE SCALE GENOMIC DNA]</scope>
    <source>
        <strain evidence="2 3">CC57C</strain>
    </source>
</reference>
<comment type="caution">
    <text evidence="2">The sequence shown here is derived from an EMBL/GenBank/DDBJ whole genome shotgun (WGS) entry which is preliminary data.</text>
</comment>
<dbReference type="AlphaFoldDB" id="M3IJ69"/>
<evidence type="ECO:0000313" key="3">
    <source>
        <dbReference type="Proteomes" id="UP000011782"/>
    </source>
</evidence>
<accession>M3IJ69</accession>
<dbReference type="OrthoDB" id="5358174at2"/>
<keyword evidence="1" id="KW-0175">Coiled coil</keyword>
<gene>
    <name evidence="2" type="ORF">H740_08251</name>
</gene>
<evidence type="ECO:0000256" key="1">
    <source>
        <dbReference type="SAM" id="Coils"/>
    </source>
</evidence>
<feature type="coiled-coil region" evidence="1">
    <location>
        <begin position="82"/>
        <end position="109"/>
    </location>
</feature>
<protein>
    <submittedName>
        <fullName evidence="2">Uncharacterized protein</fullName>
    </submittedName>
</protein>